<feature type="transmembrane region" description="Helical" evidence="1">
    <location>
        <begin position="104"/>
        <end position="122"/>
    </location>
</feature>
<keyword evidence="1" id="KW-0812">Transmembrane</keyword>
<feature type="transmembrane region" description="Helical" evidence="1">
    <location>
        <begin position="280"/>
        <end position="302"/>
    </location>
</feature>
<dbReference type="RefSeq" id="WP_186854191.1">
    <property type="nucleotide sequence ID" value="NZ_JACOPG010000002.1"/>
</dbReference>
<sequence length="418" mass="48357">MKIKENKFTWAMILFTFVLFWNNFAGTTSNINTTMLAFHYGYGFISRGLLGTIYGVLNRILPWDLYTFGWAMLFFEGCFLVFVVLLFLFCMKCLRMSDEKVKQSARYFIILYFIAAIPMFSSEYNLGRLDMYCVMCSMLSVLLMVYGKAEWLAVPLSAIGVMFHQGHVFMYMGMVLAMQLYKALDAVKGQEDLRVIFSNKTSRKYLGMFLATMLTVSALFIWFEGFSHIDGEKFADHLIDTACSMGPDADYHIEVVDHEILGVDLSAKEWEYHKQNFVEFPLYCLFMLPYILIALGFARELLGLAKTKIDKVKYIIVLAGVLTILPDMILKVDYGRWIFSIISYYAVVLLALLAMRDTAVTEVSRQTVDRLRSKYPYAVLLLIYPLLFQPLMHISICPLTERIVNILNMHLHIWIPWQ</sequence>
<feature type="transmembrane region" description="Helical" evidence="1">
    <location>
        <begin position="69"/>
        <end position="89"/>
    </location>
</feature>
<proteinExistence type="predicted"/>
<evidence type="ECO:0000313" key="3">
    <source>
        <dbReference type="Proteomes" id="UP000643810"/>
    </source>
</evidence>
<feature type="transmembrane region" description="Helical" evidence="1">
    <location>
        <begin position="7"/>
        <end position="25"/>
    </location>
</feature>
<evidence type="ECO:0000256" key="1">
    <source>
        <dbReference type="SAM" id="Phobius"/>
    </source>
</evidence>
<accession>A0ABR7GFN2</accession>
<keyword evidence="1" id="KW-1133">Transmembrane helix</keyword>
<gene>
    <name evidence="2" type="ORF">H8R94_06500</name>
</gene>
<name>A0ABR7GFN2_9FIRM</name>
<comment type="caution">
    <text evidence="2">The sequence shown here is derived from an EMBL/GenBank/DDBJ whole genome shotgun (WGS) entry which is preliminary data.</text>
</comment>
<keyword evidence="1" id="KW-0472">Membrane</keyword>
<keyword evidence="3" id="KW-1185">Reference proteome</keyword>
<feature type="transmembrane region" description="Helical" evidence="1">
    <location>
        <begin position="314"/>
        <end position="330"/>
    </location>
</feature>
<reference evidence="2 3" key="1">
    <citation type="submission" date="2020-08" db="EMBL/GenBank/DDBJ databases">
        <title>Genome public.</title>
        <authorList>
            <person name="Liu C."/>
            <person name="Sun Q."/>
        </authorList>
    </citation>
    <scope>NUCLEOTIDE SEQUENCE [LARGE SCALE GENOMIC DNA]</scope>
    <source>
        <strain evidence="2 3">NSJ-9</strain>
    </source>
</reference>
<feature type="transmembrane region" description="Helical" evidence="1">
    <location>
        <begin position="336"/>
        <end position="354"/>
    </location>
</feature>
<feature type="transmembrane region" description="Helical" evidence="1">
    <location>
        <begin position="205"/>
        <end position="223"/>
    </location>
</feature>
<feature type="transmembrane region" description="Helical" evidence="1">
    <location>
        <begin position="37"/>
        <end position="57"/>
    </location>
</feature>
<feature type="transmembrane region" description="Helical" evidence="1">
    <location>
        <begin position="375"/>
        <end position="396"/>
    </location>
</feature>
<organism evidence="2 3">
    <name type="scientific">Roseburia lenta</name>
    <dbReference type="NCBI Taxonomy" id="2763061"/>
    <lineage>
        <taxon>Bacteria</taxon>
        <taxon>Bacillati</taxon>
        <taxon>Bacillota</taxon>
        <taxon>Clostridia</taxon>
        <taxon>Lachnospirales</taxon>
        <taxon>Lachnospiraceae</taxon>
        <taxon>Roseburia</taxon>
    </lineage>
</organism>
<protein>
    <submittedName>
        <fullName evidence="2">Uncharacterized protein</fullName>
    </submittedName>
</protein>
<dbReference type="Proteomes" id="UP000643810">
    <property type="component" value="Unassembled WGS sequence"/>
</dbReference>
<evidence type="ECO:0000313" key="2">
    <source>
        <dbReference type="EMBL" id="MBC5686257.1"/>
    </source>
</evidence>
<dbReference type="EMBL" id="JACOPG010000002">
    <property type="protein sequence ID" value="MBC5686257.1"/>
    <property type="molecule type" value="Genomic_DNA"/>
</dbReference>